<reference evidence="2" key="1">
    <citation type="submission" date="2021-01" db="EMBL/GenBank/DDBJ databases">
        <title>Modified the classification status of verrucomicrobia.</title>
        <authorList>
            <person name="Feng X."/>
        </authorList>
    </citation>
    <scope>NUCLEOTIDE SEQUENCE</scope>
    <source>
        <strain evidence="2">JCM 18052</strain>
    </source>
</reference>
<keyword evidence="1" id="KW-0732">Signal</keyword>
<gene>
    <name evidence="2" type="ORF">JIN84_15770</name>
</gene>
<accession>A0A934R643</accession>
<feature type="chain" id="PRO_5037182600" evidence="1">
    <location>
        <begin position="23"/>
        <end position="452"/>
    </location>
</feature>
<dbReference type="EMBL" id="JAENIK010000011">
    <property type="protein sequence ID" value="MBK1817082.1"/>
    <property type="molecule type" value="Genomic_DNA"/>
</dbReference>
<dbReference type="RefSeq" id="WP_200352002.1">
    <property type="nucleotide sequence ID" value="NZ_BAABHZ010000006.1"/>
</dbReference>
<evidence type="ECO:0000313" key="2">
    <source>
        <dbReference type="EMBL" id="MBK1817082.1"/>
    </source>
</evidence>
<organism evidence="2 3">
    <name type="scientific">Luteolibacter yonseiensis</name>
    <dbReference type="NCBI Taxonomy" id="1144680"/>
    <lineage>
        <taxon>Bacteria</taxon>
        <taxon>Pseudomonadati</taxon>
        <taxon>Verrucomicrobiota</taxon>
        <taxon>Verrucomicrobiia</taxon>
        <taxon>Verrucomicrobiales</taxon>
        <taxon>Verrucomicrobiaceae</taxon>
        <taxon>Luteolibacter</taxon>
    </lineage>
</organism>
<keyword evidence="3" id="KW-1185">Reference proteome</keyword>
<evidence type="ECO:0000313" key="3">
    <source>
        <dbReference type="Proteomes" id="UP000600139"/>
    </source>
</evidence>
<comment type="caution">
    <text evidence="2">The sequence shown here is derived from an EMBL/GenBank/DDBJ whole genome shotgun (WGS) entry which is preliminary data.</text>
</comment>
<dbReference type="AlphaFoldDB" id="A0A934R643"/>
<name>A0A934R643_9BACT</name>
<dbReference type="Proteomes" id="UP000600139">
    <property type="component" value="Unassembled WGS sequence"/>
</dbReference>
<evidence type="ECO:0000256" key="1">
    <source>
        <dbReference type="SAM" id="SignalP"/>
    </source>
</evidence>
<proteinExistence type="predicted"/>
<sequence length="452" mass="46931">MKLKHLIAIGALAAVATGGAMAQTVTIHIVASNGDRTATQTAISNLLGSNWTYRGTGITTSGSSANLADVAASNFGAWNGTYTHPEYGTTPVVIKVSYSGALAGIAAIAGNTDQRFVVTDGTGNGPVTNPLSGSAVKDTDYVLHTADFGFSTNFQATSPFNGSYEGTTYNPVVEENVGVSPLGFYASPGFPSGLNITTQLAQLLYTNGAVPLSLFTGNHDADANKIVYAIGRNTDAGQRFGAYAEVGLGTSTAVRVWQPTFFQAQQPTTVGTITYGGVVQSQELWPVETVSGIFSPLGSGGFSSGALLAQNLTVTLGPDAYKGKYIDEDSGLPQFLYPNATAGYYLGYVTPGDATNRILGGNGVVPPANRGVALSYNGVELTTTNVKTGRYTAWLYNRIIKPQSGLEGVKLAFANALRDRIKSTDAVAGGGIIDDGTFKVRRTTDGGLVVPK</sequence>
<feature type="signal peptide" evidence="1">
    <location>
        <begin position="1"/>
        <end position="22"/>
    </location>
</feature>
<protein>
    <submittedName>
        <fullName evidence="2">Uncharacterized protein</fullName>
    </submittedName>
</protein>